<name>A0A840V3P6_9BACT</name>
<dbReference type="AlphaFoldDB" id="A0A840V3P6"/>
<dbReference type="SUPFAM" id="SSF53146">
    <property type="entry name" value="Nitrogenase accessory factor-like"/>
    <property type="match status" value="1"/>
</dbReference>
<reference evidence="1 2" key="1">
    <citation type="submission" date="2020-08" db="EMBL/GenBank/DDBJ databases">
        <title>Genomic Encyclopedia of Type Strains, Phase IV (KMG-IV): sequencing the most valuable type-strain genomes for metagenomic binning, comparative biology and taxonomic classification.</title>
        <authorList>
            <person name="Goeker M."/>
        </authorList>
    </citation>
    <scope>NUCLEOTIDE SEQUENCE [LARGE SCALE GENOMIC DNA]</scope>
    <source>
        <strain evidence="1 2">DSM 28570</strain>
    </source>
</reference>
<dbReference type="RefSeq" id="WP_183349766.1">
    <property type="nucleotide sequence ID" value="NZ_JACHEO010000006.1"/>
</dbReference>
<keyword evidence="2" id="KW-1185">Reference proteome</keyword>
<dbReference type="Proteomes" id="UP000539642">
    <property type="component" value="Unassembled WGS sequence"/>
</dbReference>
<accession>A0A840V3P6</accession>
<gene>
    <name evidence="1" type="ORF">HNQ81_001465</name>
</gene>
<evidence type="ECO:0008006" key="3">
    <source>
        <dbReference type="Google" id="ProtNLM"/>
    </source>
</evidence>
<comment type="caution">
    <text evidence="1">The sequence shown here is derived from an EMBL/GenBank/DDBJ whole genome shotgun (WGS) entry which is preliminary data.</text>
</comment>
<evidence type="ECO:0000313" key="1">
    <source>
        <dbReference type="EMBL" id="MBB5347741.1"/>
    </source>
</evidence>
<protein>
    <recommendedName>
        <fullName evidence="3">Dinitrogenase iron-molybdenum cofactor biosynthesis domain-containing protein</fullName>
    </recommendedName>
</protein>
<sequence length="161" mass="17771">MKTAFPYWRHRIAPVFDTARQILVVTSDAGMTTGKTEVTLADGHPTAKLLPLVELQVDSLVCGAISSQVRQMAVFYGITVVPFIAGDLDAIVRLWLAGKLAGDANAMPGCRRRWGRRSRDASLENVAPEELKAQNEPQDRLRIARHGRHSACQAAARRRKI</sequence>
<organism evidence="1 2">
    <name type="scientific">Desulfoprunum benzoelyticum</name>
    <dbReference type="NCBI Taxonomy" id="1506996"/>
    <lineage>
        <taxon>Bacteria</taxon>
        <taxon>Pseudomonadati</taxon>
        <taxon>Thermodesulfobacteriota</taxon>
        <taxon>Desulfobulbia</taxon>
        <taxon>Desulfobulbales</taxon>
        <taxon>Desulfobulbaceae</taxon>
        <taxon>Desulfoprunum</taxon>
    </lineage>
</organism>
<dbReference type="Gene3D" id="3.30.420.130">
    <property type="entry name" value="Dinitrogenase iron-molybdenum cofactor biosynthesis domain"/>
    <property type="match status" value="1"/>
</dbReference>
<proteinExistence type="predicted"/>
<dbReference type="InterPro" id="IPR036105">
    <property type="entry name" value="DiNase_FeMo-co_biosyn_sf"/>
</dbReference>
<dbReference type="EMBL" id="JACHEO010000006">
    <property type="protein sequence ID" value="MBB5347741.1"/>
    <property type="molecule type" value="Genomic_DNA"/>
</dbReference>
<evidence type="ECO:0000313" key="2">
    <source>
        <dbReference type="Proteomes" id="UP000539642"/>
    </source>
</evidence>